<dbReference type="Proteomes" id="UP001431783">
    <property type="component" value="Unassembled WGS sequence"/>
</dbReference>
<evidence type="ECO:0000313" key="1">
    <source>
        <dbReference type="EMBL" id="KAK9889614.1"/>
    </source>
</evidence>
<reference evidence="1 2" key="1">
    <citation type="submission" date="2023-03" db="EMBL/GenBank/DDBJ databases">
        <title>Genome insight into feeding habits of ladybird beetles.</title>
        <authorList>
            <person name="Li H.-S."/>
            <person name="Huang Y.-H."/>
            <person name="Pang H."/>
        </authorList>
    </citation>
    <scope>NUCLEOTIDE SEQUENCE [LARGE SCALE GENOMIC DNA]</scope>
    <source>
        <strain evidence="1">SYSU_2023b</strain>
        <tissue evidence="1">Whole body</tissue>
    </source>
</reference>
<proteinExistence type="predicted"/>
<dbReference type="EMBL" id="JARQZJ010000123">
    <property type="protein sequence ID" value="KAK9889614.1"/>
    <property type="molecule type" value="Genomic_DNA"/>
</dbReference>
<comment type="caution">
    <text evidence="1">The sequence shown here is derived from an EMBL/GenBank/DDBJ whole genome shotgun (WGS) entry which is preliminary data.</text>
</comment>
<sequence length="173" mass="19820">MSLSHKKAHVLTIWGNDVERKEIHGKALSGSLGADEFFGCGYSCPFYSVPLALLYRTLSILKELCKCSENSIWIFPRKRYYIFSNVLTNITEKLITYIRFSGITEAVKLHCTTKNEFSNVAYRTKNNARKSIELQVQQQFLTSNVEFQNEIISKKVNVKKPIEFPSVLSQLEA</sequence>
<evidence type="ECO:0000313" key="2">
    <source>
        <dbReference type="Proteomes" id="UP001431783"/>
    </source>
</evidence>
<name>A0AAW1V8Z7_9CUCU</name>
<dbReference type="AlphaFoldDB" id="A0AAW1V8Z7"/>
<organism evidence="1 2">
    <name type="scientific">Henosepilachna vigintioctopunctata</name>
    <dbReference type="NCBI Taxonomy" id="420089"/>
    <lineage>
        <taxon>Eukaryota</taxon>
        <taxon>Metazoa</taxon>
        <taxon>Ecdysozoa</taxon>
        <taxon>Arthropoda</taxon>
        <taxon>Hexapoda</taxon>
        <taxon>Insecta</taxon>
        <taxon>Pterygota</taxon>
        <taxon>Neoptera</taxon>
        <taxon>Endopterygota</taxon>
        <taxon>Coleoptera</taxon>
        <taxon>Polyphaga</taxon>
        <taxon>Cucujiformia</taxon>
        <taxon>Coccinelloidea</taxon>
        <taxon>Coccinellidae</taxon>
        <taxon>Epilachninae</taxon>
        <taxon>Epilachnini</taxon>
        <taxon>Henosepilachna</taxon>
    </lineage>
</organism>
<accession>A0AAW1V8Z7</accession>
<protein>
    <submittedName>
        <fullName evidence="1">Uncharacterized protein</fullName>
    </submittedName>
</protein>
<keyword evidence="2" id="KW-1185">Reference proteome</keyword>
<gene>
    <name evidence="1" type="ORF">WA026_006988</name>
</gene>